<feature type="region of interest" description="Disordered" evidence="9">
    <location>
        <begin position="1"/>
        <end position="45"/>
    </location>
</feature>
<dbReference type="PANTHER" id="PTHR23282">
    <property type="entry name" value="APICAL ENDOSOMAL GLYCOPROTEIN PRECURSOR"/>
    <property type="match status" value="1"/>
</dbReference>
<dbReference type="CDD" id="cd06263">
    <property type="entry name" value="MAM"/>
    <property type="match status" value="4"/>
</dbReference>
<proteinExistence type="predicted"/>
<dbReference type="STRING" id="10181.G5AVH3"/>
<dbReference type="FunCoup" id="G5AVH3">
    <property type="interactions" value="116"/>
</dbReference>
<dbReference type="InterPro" id="IPR013320">
    <property type="entry name" value="ConA-like_dom_sf"/>
</dbReference>
<keyword evidence="5" id="KW-0677">Repeat</keyword>
<dbReference type="FunFam" id="2.60.120.200:FF:000142">
    <property type="entry name" value="MAM domain-containing protein 2"/>
    <property type="match status" value="1"/>
</dbReference>
<evidence type="ECO:0000259" key="10">
    <source>
        <dbReference type="PROSITE" id="PS50060"/>
    </source>
</evidence>
<feature type="domain" description="MAM" evidence="10">
    <location>
        <begin position="10"/>
        <end position="218"/>
    </location>
</feature>
<dbReference type="SMART" id="SM00137">
    <property type="entry name" value="MAM"/>
    <property type="match status" value="4"/>
</dbReference>
<evidence type="ECO:0000256" key="3">
    <source>
        <dbReference type="ARBA" id="ARBA00022530"/>
    </source>
</evidence>
<keyword evidence="4" id="KW-0732">Signal</keyword>
<feature type="domain" description="MAM" evidence="10">
    <location>
        <begin position="217"/>
        <end position="378"/>
    </location>
</feature>
<evidence type="ECO:0000313" key="12">
    <source>
        <dbReference type="Proteomes" id="UP000006813"/>
    </source>
</evidence>
<dbReference type="InParanoid" id="G5AVH3"/>
<dbReference type="InterPro" id="IPR051560">
    <property type="entry name" value="MAM_domain-containing"/>
</dbReference>
<evidence type="ECO:0000256" key="7">
    <source>
        <dbReference type="ARBA" id="ARBA00073295"/>
    </source>
</evidence>
<accession>G5AVH3</accession>
<reference evidence="11 12" key="1">
    <citation type="journal article" date="2011" name="Nature">
        <title>Genome sequencing reveals insights into physiology and longevity of the naked mole rat.</title>
        <authorList>
            <person name="Kim E.B."/>
            <person name="Fang X."/>
            <person name="Fushan A.A."/>
            <person name="Huang Z."/>
            <person name="Lobanov A.V."/>
            <person name="Han L."/>
            <person name="Marino S.M."/>
            <person name="Sun X."/>
            <person name="Turanov A.A."/>
            <person name="Yang P."/>
            <person name="Yim S.H."/>
            <person name="Zhao X."/>
            <person name="Kasaikina M.V."/>
            <person name="Stoletzki N."/>
            <person name="Peng C."/>
            <person name="Polak P."/>
            <person name="Xiong Z."/>
            <person name="Kiezun A."/>
            <person name="Zhu Y."/>
            <person name="Chen Y."/>
            <person name="Kryukov G.V."/>
            <person name="Zhang Q."/>
            <person name="Peshkin L."/>
            <person name="Yang L."/>
            <person name="Bronson R.T."/>
            <person name="Buffenstein R."/>
            <person name="Wang B."/>
            <person name="Han C."/>
            <person name="Li Q."/>
            <person name="Chen L."/>
            <person name="Zhao W."/>
            <person name="Sunyaev S.R."/>
            <person name="Park T.J."/>
            <person name="Zhang G."/>
            <person name="Wang J."/>
            <person name="Gladyshev V.N."/>
        </authorList>
    </citation>
    <scope>NUCLEOTIDE SEQUENCE [LARGE SCALE GENOMIC DNA]</scope>
</reference>
<dbReference type="Proteomes" id="UP000006813">
    <property type="component" value="Unassembled WGS sequence"/>
</dbReference>
<keyword evidence="3" id="KW-0272">Extracellular matrix</keyword>
<evidence type="ECO:0000313" key="11">
    <source>
        <dbReference type="EMBL" id="EHB01034.1"/>
    </source>
</evidence>
<feature type="domain" description="MAM" evidence="10">
    <location>
        <begin position="628"/>
        <end position="787"/>
    </location>
</feature>
<evidence type="ECO:0000256" key="5">
    <source>
        <dbReference type="ARBA" id="ARBA00022737"/>
    </source>
</evidence>
<feature type="region of interest" description="Disordered" evidence="9">
    <location>
        <begin position="642"/>
        <end position="664"/>
    </location>
</feature>
<dbReference type="PANTHER" id="PTHR23282:SF101">
    <property type="entry name" value="MAM DOMAIN-CONTAINING PROTEIN"/>
    <property type="match status" value="1"/>
</dbReference>
<dbReference type="GO" id="GO:0016020">
    <property type="term" value="C:membrane"/>
    <property type="evidence" value="ECO:0007669"/>
    <property type="project" value="InterPro"/>
</dbReference>
<dbReference type="Gene3D" id="2.60.120.200">
    <property type="match status" value="5"/>
</dbReference>
<comment type="subcellular location">
    <subcellularLocation>
        <location evidence="1">Secreted</location>
        <location evidence="1">Extracellular space</location>
        <location evidence="1">Extracellular matrix</location>
    </subcellularLocation>
</comment>
<keyword evidence="2" id="KW-0964">Secreted</keyword>
<dbReference type="PROSITE" id="PS00740">
    <property type="entry name" value="MAM_1"/>
    <property type="match status" value="3"/>
</dbReference>
<dbReference type="eggNOG" id="ENOG502QVDI">
    <property type="taxonomic scope" value="Eukaryota"/>
</dbReference>
<dbReference type="PROSITE" id="PS50060">
    <property type="entry name" value="MAM_2"/>
    <property type="match status" value="4"/>
</dbReference>
<evidence type="ECO:0000256" key="2">
    <source>
        <dbReference type="ARBA" id="ARBA00022525"/>
    </source>
</evidence>
<evidence type="ECO:0000256" key="6">
    <source>
        <dbReference type="ARBA" id="ARBA00023180"/>
    </source>
</evidence>
<evidence type="ECO:0000256" key="4">
    <source>
        <dbReference type="ARBA" id="ARBA00022729"/>
    </source>
</evidence>
<dbReference type="SUPFAM" id="SSF49899">
    <property type="entry name" value="Concanavalin A-like lectins/glucanases"/>
    <property type="match status" value="5"/>
</dbReference>
<name>G5AVH3_HETGA</name>
<dbReference type="InterPro" id="IPR000998">
    <property type="entry name" value="MAM_dom"/>
</dbReference>
<protein>
    <recommendedName>
        <fullName evidence="7">MAM domain-containing protein 2</fullName>
    </recommendedName>
    <alternativeName>
        <fullName evidence="8">MAM domain-containing proteoglycan</fullName>
    </alternativeName>
</protein>
<dbReference type="EMBL" id="JH167154">
    <property type="protein sequence ID" value="EHB01034.1"/>
    <property type="molecule type" value="Genomic_DNA"/>
</dbReference>
<gene>
    <name evidence="11" type="ORF">GW7_17405</name>
</gene>
<dbReference type="PRINTS" id="PR00020">
    <property type="entry name" value="MAMDOMAIN"/>
</dbReference>
<evidence type="ECO:0000256" key="9">
    <source>
        <dbReference type="SAM" id="MobiDB-lite"/>
    </source>
</evidence>
<dbReference type="AlphaFoldDB" id="G5AVH3"/>
<evidence type="ECO:0000256" key="8">
    <source>
        <dbReference type="ARBA" id="ARBA00078356"/>
    </source>
</evidence>
<feature type="compositionally biased region" description="Polar residues" evidence="9">
    <location>
        <begin position="23"/>
        <end position="34"/>
    </location>
</feature>
<feature type="region of interest" description="Disordered" evidence="9">
    <location>
        <begin position="786"/>
        <end position="807"/>
    </location>
</feature>
<sequence>MVTQKPFPVGWEQREGWWPGSLDQEQWDGSSEAPTSGPGVVGGMVTGKPLPLDQEQWDGSSEAPTSGPGAVGLSTLVWWSGVLCIFVVWNQMAACLQRGHYVYVDTSFAKQGEKAVLLSSELQAEEWCCLRLVYQITASSGSLSGPSQLNLYVRYEDESFDRLLWSAKEPSDSWLIASLDLQNSSKTFKILIEGVLGQGSTTSIALFEIKMTTGYCIECDFEENHLCGFVNRWNPNVNWFVGGGTVQNSHSVLPQDHTFKSELGHYMYVDSVYVKHFQEVAQLISPMTTVPMSGCLFFYYQLQQGNDNVFSLYTRDGTGLYEEIWKVDNPGNAAWNLVEVEFSAPYPMEVIFEVAFNGPKGGYVALDDISFSPVHCQNQTELPFSAMEASCNFEEDFCNFYQDKDGPGWTRVKVKPNMYRTGDHTTGLGYYLLANTKLTSQPGYIGRLYGPSLPGNLQYCLRFHYAIYGFLKMSDTLAVYIFEENHVVQEKIWSVLESPRGYYLLANTKLTSQPGYIGRLYGPSLPGNLQYCLRFHYAIYGFLKMSDTLAVYIFEENHVVQEKIWSVLESPRGVWMQAEITFKKPMPTKVVFMSLCKSFWDCGLVALDDITVQLGSCWSPESLPPPPGQCTFDQDECAFTQEKRNRSSWHRRRGETPTSYTGPKGDHTTGVGYYMYIEASHMVYGQKARLLSRPLRGVPGKHCLTFFYHMYGAGTGLLSVYLKKEEHSEESLLWRRRGEQSISWLQAPIEYSCPHPHQIIFEATRGVSIRSDIAIDDVKFQAGPCSEMEDTAQQSSGYSEDLNEIDY</sequence>
<feature type="domain" description="MAM" evidence="10">
    <location>
        <begin position="389"/>
        <end position="619"/>
    </location>
</feature>
<keyword evidence="6" id="KW-0325">Glycoprotein</keyword>
<organism evidence="11 12">
    <name type="scientific">Heterocephalus glaber</name>
    <name type="common">Naked mole rat</name>
    <dbReference type="NCBI Taxonomy" id="10181"/>
    <lineage>
        <taxon>Eukaryota</taxon>
        <taxon>Metazoa</taxon>
        <taxon>Chordata</taxon>
        <taxon>Craniata</taxon>
        <taxon>Vertebrata</taxon>
        <taxon>Euteleostomi</taxon>
        <taxon>Mammalia</taxon>
        <taxon>Eutheria</taxon>
        <taxon>Euarchontoglires</taxon>
        <taxon>Glires</taxon>
        <taxon>Rodentia</taxon>
        <taxon>Hystricomorpha</taxon>
        <taxon>Bathyergidae</taxon>
        <taxon>Heterocephalus</taxon>
    </lineage>
</organism>
<evidence type="ECO:0000256" key="1">
    <source>
        <dbReference type="ARBA" id="ARBA00004498"/>
    </source>
</evidence>
<dbReference type="Pfam" id="PF00629">
    <property type="entry name" value="MAM"/>
    <property type="match status" value="5"/>
</dbReference>